<evidence type="ECO:0000313" key="2">
    <source>
        <dbReference type="Proteomes" id="UP000607653"/>
    </source>
</evidence>
<protein>
    <submittedName>
        <fullName evidence="1">Uncharacterized protein</fullName>
    </submittedName>
</protein>
<keyword evidence="2" id="KW-1185">Reference proteome</keyword>
<reference evidence="1 2" key="1">
    <citation type="journal article" date="2020" name="Mol. Biol. Evol.">
        <title>Distinct Expression and Methylation Patterns for Genes with Different Fates following a Single Whole-Genome Duplication in Flowering Plants.</title>
        <authorList>
            <person name="Shi T."/>
            <person name="Rahmani R.S."/>
            <person name="Gugger P.F."/>
            <person name="Wang M."/>
            <person name="Li H."/>
            <person name="Zhang Y."/>
            <person name="Li Z."/>
            <person name="Wang Q."/>
            <person name="Van de Peer Y."/>
            <person name="Marchal K."/>
            <person name="Chen J."/>
        </authorList>
    </citation>
    <scope>NUCLEOTIDE SEQUENCE [LARGE SCALE GENOMIC DNA]</scope>
    <source>
        <tissue evidence="1">Leaf</tissue>
    </source>
</reference>
<comment type="caution">
    <text evidence="1">The sequence shown here is derived from an EMBL/GenBank/DDBJ whole genome shotgun (WGS) entry which is preliminary data.</text>
</comment>
<proteinExistence type="predicted"/>
<name>A0A822ZJQ8_NELNU</name>
<dbReference type="AlphaFoldDB" id="A0A822ZJQ8"/>
<dbReference type="Proteomes" id="UP000607653">
    <property type="component" value="Unassembled WGS sequence"/>
</dbReference>
<accession>A0A822ZJQ8</accession>
<organism evidence="1 2">
    <name type="scientific">Nelumbo nucifera</name>
    <name type="common">Sacred lotus</name>
    <dbReference type="NCBI Taxonomy" id="4432"/>
    <lineage>
        <taxon>Eukaryota</taxon>
        <taxon>Viridiplantae</taxon>
        <taxon>Streptophyta</taxon>
        <taxon>Embryophyta</taxon>
        <taxon>Tracheophyta</taxon>
        <taxon>Spermatophyta</taxon>
        <taxon>Magnoliopsida</taxon>
        <taxon>Proteales</taxon>
        <taxon>Nelumbonaceae</taxon>
        <taxon>Nelumbo</taxon>
    </lineage>
</organism>
<dbReference type="EMBL" id="DUZY01000007">
    <property type="protein sequence ID" value="DAD45352.1"/>
    <property type="molecule type" value="Genomic_DNA"/>
</dbReference>
<sequence>MNITISKIAFALTVETEMDFLNRLWKEVMDLEGYGIQVWNTVFGYLGEHEKEAKIFLARDKPFRAQMVLSIISKMTGFGEMQ</sequence>
<evidence type="ECO:0000313" key="1">
    <source>
        <dbReference type="EMBL" id="DAD45352.1"/>
    </source>
</evidence>
<gene>
    <name evidence="1" type="ORF">HUJ06_003582</name>
</gene>